<name>A0A564XZF8_HYMDI</name>
<dbReference type="InterPro" id="IPR011011">
    <property type="entry name" value="Znf_FYVE_PHD"/>
</dbReference>
<evidence type="ECO:0000313" key="7">
    <source>
        <dbReference type="EMBL" id="VUZ40397.1"/>
    </source>
</evidence>
<accession>A0A564XZF8</accession>
<dbReference type="PROSITE" id="PS50016">
    <property type="entry name" value="ZF_PHD_2"/>
    <property type="match status" value="1"/>
</dbReference>
<dbReference type="SMART" id="SM00249">
    <property type="entry name" value="PHD"/>
    <property type="match status" value="1"/>
</dbReference>
<evidence type="ECO:0000313" key="8">
    <source>
        <dbReference type="Proteomes" id="UP000321570"/>
    </source>
</evidence>
<feature type="domain" description="PHD-type" evidence="6">
    <location>
        <begin position="302"/>
        <end position="375"/>
    </location>
</feature>
<dbReference type="EMBL" id="CABIJS010000033">
    <property type="protein sequence ID" value="VUZ40397.1"/>
    <property type="molecule type" value="Genomic_DNA"/>
</dbReference>
<dbReference type="Proteomes" id="UP000321570">
    <property type="component" value="Unassembled WGS sequence"/>
</dbReference>
<keyword evidence="2 4" id="KW-0863">Zinc-finger</keyword>
<feature type="compositionally biased region" description="Low complexity" evidence="5">
    <location>
        <begin position="276"/>
        <end position="289"/>
    </location>
</feature>
<dbReference type="GO" id="GO:0008270">
    <property type="term" value="F:zinc ion binding"/>
    <property type="evidence" value="ECO:0007669"/>
    <property type="project" value="UniProtKB-KW"/>
</dbReference>
<evidence type="ECO:0000256" key="3">
    <source>
        <dbReference type="ARBA" id="ARBA00022833"/>
    </source>
</evidence>
<feature type="region of interest" description="Disordered" evidence="5">
    <location>
        <begin position="224"/>
        <end position="294"/>
    </location>
</feature>
<feature type="compositionally biased region" description="Polar residues" evidence="5">
    <location>
        <begin position="224"/>
        <end position="254"/>
    </location>
</feature>
<protein>
    <recommendedName>
        <fullName evidence="6">PHD-type domain-containing protein</fullName>
    </recommendedName>
</protein>
<dbReference type="InterPro" id="IPR001965">
    <property type="entry name" value="Znf_PHD"/>
</dbReference>
<proteinExistence type="predicted"/>
<sequence>MEPRMPANQQPAPSMLNNPQPIYGQQQPNKFVANGHGQYMQQPLRPPNFQATNRMNRNVLPIAPINTKMHQMEGIPEYPPESLMQMNNPGMAANINMPGDPGIPSAYQRGPQMYPYQNPNMTPGPGIRPPHVSPQQQSVYNQMPGQMPMDMMPQQRFQAPMPGGPRFSNESGMQQVPVGDPTLGGVPYDNSGSGFGVKVRPIPTPLQIPQQQQQGMFNSQQLPINSPTMSIPSHQKPQPNAPTGMNNMEASETFRQQPQQTRQPIPTSQAPPPMGMMPQQPQLSSPQQPIGSLGSFTIPPQGSTCVICSGDLCEPPLQPPPSNSNPNQPYPPIQCEAGCRGWYHLPCSGLTLEAFLLLKSESNFVEWLCNSCAGQAAPNIPYLRPRNLSAH</sequence>
<feature type="compositionally biased region" description="Low complexity" evidence="5">
    <location>
        <begin position="255"/>
        <end position="268"/>
    </location>
</feature>
<organism evidence="7 8">
    <name type="scientific">Hymenolepis diminuta</name>
    <name type="common">Rat tapeworm</name>
    <dbReference type="NCBI Taxonomy" id="6216"/>
    <lineage>
        <taxon>Eukaryota</taxon>
        <taxon>Metazoa</taxon>
        <taxon>Spiralia</taxon>
        <taxon>Lophotrochozoa</taxon>
        <taxon>Platyhelminthes</taxon>
        <taxon>Cestoda</taxon>
        <taxon>Eucestoda</taxon>
        <taxon>Cyclophyllidea</taxon>
        <taxon>Hymenolepididae</taxon>
        <taxon>Hymenolepis</taxon>
    </lineage>
</organism>
<dbReference type="InterPro" id="IPR019787">
    <property type="entry name" value="Znf_PHD-finger"/>
</dbReference>
<dbReference type="InterPro" id="IPR013083">
    <property type="entry name" value="Znf_RING/FYVE/PHD"/>
</dbReference>
<keyword evidence="8" id="KW-1185">Reference proteome</keyword>
<dbReference type="SUPFAM" id="SSF57903">
    <property type="entry name" value="FYVE/PHD zinc finger"/>
    <property type="match status" value="1"/>
</dbReference>
<evidence type="ECO:0000256" key="4">
    <source>
        <dbReference type="PROSITE-ProRule" id="PRU00146"/>
    </source>
</evidence>
<keyword evidence="3" id="KW-0862">Zinc</keyword>
<dbReference type="AlphaFoldDB" id="A0A564XZF8"/>
<evidence type="ECO:0000259" key="6">
    <source>
        <dbReference type="PROSITE" id="PS50016"/>
    </source>
</evidence>
<reference evidence="7 8" key="1">
    <citation type="submission" date="2019-07" db="EMBL/GenBank/DDBJ databases">
        <authorList>
            <person name="Jastrzebski P J."/>
            <person name="Paukszto L."/>
            <person name="Jastrzebski P J."/>
        </authorList>
    </citation>
    <scope>NUCLEOTIDE SEQUENCE [LARGE SCALE GENOMIC DNA]</scope>
    <source>
        <strain evidence="7 8">WMS-il1</strain>
    </source>
</reference>
<keyword evidence="1" id="KW-0479">Metal-binding</keyword>
<gene>
    <name evidence="7" type="ORF">WMSIL1_LOCUS1503</name>
</gene>
<evidence type="ECO:0000256" key="2">
    <source>
        <dbReference type="ARBA" id="ARBA00022771"/>
    </source>
</evidence>
<evidence type="ECO:0000256" key="1">
    <source>
        <dbReference type="ARBA" id="ARBA00022723"/>
    </source>
</evidence>
<dbReference type="Gene3D" id="3.30.40.10">
    <property type="entry name" value="Zinc/RING finger domain, C3HC4 (zinc finger)"/>
    <property type="match status" value="1"/>
</dbReference>
<evidence type="ECO:0000256" key="5">
    <source>
        <dbReference type="SAM" id="MobiDB-lite"/>
    </source>
</evidence>